<name>A0A2Z2KQ72_9BACL</name>
<feature type="chain" id="PRO_5016350566" description="Secreted protein" evidence="1">
    <location>
        <begin position="25"/>
        <end position="129"/>
    </location>
</feature>
<sequence>MFKKLLALALSATMVIGMGTTAFASDVPAVDFDLSVSEVAGLRTSVTSDETSQYTEWTPVSLYGVSLISSVGAGFASGGTLTPAAIAAVVAATGATGAAAIAMTAIGTQYNVCELACWNALNASNNIHY</sequence>
<feature type="signal peptide" evidence="1">
    <location>
        <begin position="1"/>
        <end position="24"/>
    </location>
</feature>
<gene>
    <name evidence="2" type="ORF">B9T62_31275</name>
</gene>
<reference evidence="2 3" key="1">
    <citation type="submission" date="2017-06" db="EMBL/GenBank/DDBJ databases">
        <title>Complete genome sequence of Paenibacillus donghaensis KCTC 13049T isolated from East Sea sediment, South Korea.</title>
        <authorList>
            <person name="Jung B.K."/>
            <person name="Hong S.-J."/>
            <person name="Shin J.-H."/>
        </authorList>
    </citation>
    <scope>NUCLEOTIDE SEQUENCE [LARGE SCALE GENOMIC DNA]</scope>
    <source>
        <strain evidence="2 3">KCTC 13049</strain>
    </source>
</reference>
<dbReference type="EMBL" id="CP021780">
    <property type="protein sequence ID" value="ASA24849.1"/>
    <property type="molecule type" value="Genomic_DNA"/>
</dbReference>
<keyword evidence="3" id="KW-1185">Reference proteome</keyword>
<accession>A0A2Z2KQ72</accession>
<keyword evidence="1" id="KW-0732">Signal</keyword>
<dbReference type="RefSeq" id="WP_087918817.1">
    <property type="nucleotide sequence ID" value="NZ_CP021780.1"/>
</dbReference>
<dbReference type="Proteomes" id="UP000249890">
    <property type="component" value="Chromosome"/>
</dbReference>
<evidence type="ECO:0000313" key="2">
    <source>
        <dbReference type="EMBL" id="ASA24849.1"/>
    </source>
</evidence>
<dbReference type="OrthoDB" id="2991759at2"/>
<evidence type="ECO:0000256" key="1">
    <source>
        <dbReference type="SAM" id="SignalP"/>
    </source>
</evidence>
<protein>
    <recommendedName>
        <fullName evidence="4">Secreted protein</fullName>
    </recommendedName>
</protein>
<proteinExistence type="predicted"/>
<dbReference type="AlphaFoldDB" id="A0A2Z2KQ72"/>
<evidence type="ECO:0000313" key="3">
    <source>
        <dbReference type="Proteomes" id="UP000249890"/>
    </source>
</evidence>
<dbReference type="KEGG" id="pdh:B9T62_31275"/>
<organism evidence="2 3">
    <name type="scientific">Paenibacillus donghaensis</name>
    <dbReference type="NCBI Taxonomy" id="414771"/>
    <lineage>
        <taxon>Bacteria</taxon>
        <taxon>Bacillati</taxon>
        <taxon>Bacillota</taxon>
        <taxon>Bacilli</taxon>
        <taxon>Bacillales</taxon>
        <taxon>Paenibacillaceae</taxon>
        <taxon>Paenibacillus</taxon>
    </lineage>
</organism>
<evidence type="ECO:0008006" key="4">
    <source>
        <dbReference type="Google" id="ProtNLM"/>
    </source>
</evidence>